<evidence type="ECO:0000313" key="3">
    <source>
        <dbReference type="Proteomes" id="UP000274578"/>
    </source>
</evidence>
<gene>
    <name evidence="2" type="ORF">NCTC13071_02582</name>
</gene>
<keyword evidence="1" id="KW-0732">Signal</keyword>
<feature type="signal peptide" evidence="1">
    <location>
        <begin position="1"/>
        <end position="21"/>
    </location>
</feature>
<dbReference type="KEGG" id="poc:NCTC13071_02582"/>
<proteinExistence type="predicted"/>
<sequence length="119" mass="13685">MIKPKNILFAWFWLTCALTHAQLTMPRATSTYWRDSVPAAMRQSYISYGAQYIGQPWATIPDSIFGEFRRNGNRTHYEQLCFQKRTQLAAVAMAEIIEGKGRFIPDLKAGLDNQLAEPW</sequence>
<organism evidence="2 3">
    <name type="scientific">Segatella oris</name>
    <dbReference type="NCBI Taxonomy" id="28135"/>
    <lineage>
        <taxon>Bacteria</taxon>
        <taxon>Pseudomonadati</taxon>
        <taxon>Bacteroidota</taxon>
        <taxon>Bacteroidia</taxon>
        <taxon>Bacteroidales</taxon>
        <taxon>Prevotellaceae</taxon>
        <taxon>Segatella</taxon>
    </lineage>
</organism>
<protein>
    <submittedName>
        <fullName evidence="2">Uncharacterized protein</fullName>
    </submittedName>
</protein>
<dbReference type="EMBL" id="LR134384">
    <property type="protein sequence ID" value="VEH16545.1"/>
    <property type="molecule type" value="Genomic_DNA"/>
</dbReference>
<feature type="chain" id="PRO_5019458033" evidence="1">
    <location>
        <begin position="22"/>
        <end position="119"/>
    </location>
</feature>
<dbReference type="Proteomes" id="UP000274578">
    <property type="component" value="Chromosome 1"/>
</dbReference>
<dbReference type="AlphaFoldDB" id="A0A448L964"/>
<dbReference type="GeneID" id="85013557"/>
<evidence type="ECO:0000313" key="2">
    <source>
        <dbReference type="EMBL" id="VEH16545.1"/>
    </source>
</evidence>
<evidence type="ECO:0000256" key="1">
    <source>
        <dbReference type="SAM" id="SignalP"/>
    </source>
</evidence>
<name>A0A448L964_9BACT</name>
<dbReference type="RefSeq" id="WP_018920589.1">
    <property type="nucleotide sequence ID" value="NZ_LR134384.1"/>
</dbReference>
<accession>A0A448L964</accession>
<reference evidence="2 3" key="1">
    <citation type="submission" date="2018-12" db="EMBL/GenBank/DDBJ databases">
        <authorList>
            <consortium name="Pathogen Informatics"/>
        </authorList>
    </citation>
    <scope>NUCLEOTIDE SEQUENCE [LARGE SCALE GENOMIC DNA]</scope>
    <source>
        <strain evidence="2 3">NCTC13071</strain>
    </source>
</reference>